<evidence type="ECO:0000313" key="3">
    <source>
        <dbReference type="Proteomes" id="UP000780801"/>
    </source>
</evidence>
<dbReference type="OrthoDB" id="2423314at2759"/>
<accession>A0A9P6FUS3</accession>
<protein>
    <submittedName>
        <fullName evidence="2">Uncharacterized protein</fullName>
    </submittedName>
</protein>
<evidence type="ECO:0000256" key="1">
    <source>
        <dbReference type="SAM" id="MobiDB-lite"/>
    </source>
</evidence>
<gene>
    <name evidence="2" type="ORF">BGW38_002021</name>
</gene>
<organism evidence="2 3">
    <name type="scientific">Lunasporangiospora selenospora</name>
    <dbReference type="NCBI Taxonomy" id="979761"/>
    <lineage>
        <taxon>Eukaryota</taxon>
        <taxon>Fungi</taxon>
        <taxon>Fungi incertae sedis</taxon>
        <taxon>Mucoromycota</taxon>
        <taxon>Mortierellomycotina</taxon>
        <taxon>Mortierellomycetes</taxon>
        <taxon>Mortierellales</taxon>
        <taxon>Mortierellaceae</taxon>
        <taxon>Lunasporangiospora</taxon>
    </lineage>
</organism>
<dbReference type="Proteomes" id="UP000780801">
    <property type="component" value="Unassembled WGS sequence"/>
</dbReference>
<sequence length="320" mass="35984">MSLLEGTAYFLYGQRPACLPDQLLSKFRAHTLAETPTESSPPPTSHSSRDPHHHCGHGHSRKSLDTGHDTPAWFWAVFQPSKITIIEQRSASKVDRNDSVEETAKSPCFYLMGTPRPWGEYPSDMPVPHGCIPPHLYYSVDMFSTEINSNSQGQRLREWSLPFVHRFGDGRDDAGGLTTGYHRLQDLDDADDFGQFLDQLPNQPAAVTSSSLNEHHHKENKDYVQLPALYASTQVLASETRTMTLIQDHFLTKAVGTTPVNLTTSRVCQFQEQIKALVSNHHNNNNNNNNNDDDDDLNSVDQELPLWVLISDLRMILPSP</sequence>
<dbReference type="AlphaFoldDB" id="A0A9P6FUS3"/>
<feature type="region of interest" description="Disordered" evidence="1">
    <location>
        <begin position="33"/>
        <end position="64"/>
    </location>
</feature>
<comment type="caution">
    <text evidence="2">The sequence shown here is derived from an EMBL/GenBank/DDBJ whole genome shotgun (WGS) entry which is preliminary data.</text>
</comment>
<dbReference type="EMBL" id="JAABOA010001675">
    <property type="protein sequence ID" value="KAF9581090.1"/>
    <property type="molecule type" value="Genomic_DNA"/>
</dbReference>
<keyword evidence="3" id="KW-1185">Reference proteome</keyword>
<feature type="compositionally biased region" description="Basic residues" evidence="1">
    <location>
        <begin position="51"/>
        <end position="61"/>
    </location>
</feature>
<name>A0A9P6FUS3_9FUNG</name>
<proteinExistence type="predicted"/>
<evidence type="ECO:0000313" key="2">
    <source>
        <dbReference type="EMBL" id="KAF9581090.1"/>
    </source>
</evidence>
<reference evidence="2" key="1">
    <citation type="journal article" date="2020" name="Fungal Divers.">
        <title>Resolving the Mortierellaceae phylogeny through synthesis of multi-gene phylogenetics and phylogenomics.</title>
        <authorList>
            <person name="Vandepol N."/>
            <person name="Liber J."/>
            <person name="Desiro A."/>
            <person name="Na H."/>
            <person name="Kennedy M."/>
            <person name="Barry K."/>
            <person name="Grigoriev I.V."/>
            <person name="Miller A.N."/>
            <person name="O'Donnell K."/>
            <person name="Stajich J.E."/>
            <person name="Bonito G."/>
        </authorList>
    </citation>
    <scope>NUCLEOTIDE SEQUENCE</scope>
    <source>
        <strain evidence="2">KOD1015</strain>
    </source>
</reference>